<evidence type="ECO:0000256" key="13">
    <source>
        <dbReference type="ARBA" id="ARBA00032283"/>
    </source>
</evidence>
<evidence type="ECO:0000256" key="12">
    <source>
        <dbReference type="ARBA" id="ARBA00031778"/>
    </source>
</evidence>
<dbReference type="InterPro" id="IPR042098">
    <property type="entry name" value="TauD-like_sf"/>
</dbReference>
<evidence type="ECO:0000256" key="8">
    <source>
        <dbReference type="ARBA" id="ARBA00022964"/>
    </source>
</evidence>
<comment type="cofactor">
    <cofactor evidence="2">
        <name>L-ascorbate</name>
        <dbReference type="ChEBI" id="CHEBI:38290"/>
    </cofactor>
</comment>
<name>A0ABR2W2N1_9FUNG</name>
<keyword evidence="19" id="KW-1185">Reference proteome</keyword>
<comment type="catalytic activity">
    <reaction evidence="15">
        <text>N(6),N(6),N(6)-trimethyl-L-lysine + 2-oxoglutarate + O2 = (3S)-3-hydroxy-N(6),N(6),N(6)-trimethyl-L-lysine + succinate + CO2</text>
        <dbReference type="Rhea" id="RHEA:14181"/>
        <dbReference type="ChEBI" id="CHEBI:15379"/>
        <dbReference type="ChEBI" id="CHEBI:16526"/>
        <dbReference type="ChEBI" id="CHEBI:16810"/>
        <dbReference type="ChEBI" id="CHEBI:30031"/>
        <dbReference type="ChEBI" id="CHEBI:58100"/>
        <dbReference type="ChEBI" id="CHEBI:141499"/>
        <dbReference type="EC" id="1.14.11.8"/>
    </reaction>
</comment>
<evidence type="ECO:0000256" key="14">
    <source>
        <dbReference type="ARBA" id="ARBA00046008"/>
    </source>
</evidence>
<evidence type="ECO:0000259" key="16">
    <source>
        <dbReference type="Pfam" id="PF02668"/>
    </source>
</evidence>
<keyword evidence="6" id="KW-0479">Metal-binding</keyword>
<reference evidence="18 19" key="1">
    <citation type="submission" date="2023-04" db="EMBL/GenBank/DDBJ databases">
        <title>Genome of Basidiobolus ranarum AG-B5.</title>
        <authorList>
            <person name="Stajich J.E."/>
            <person name="Carter-House D."/>
            <person name="Gryganskyi A."/>
        </authorList>
    </citation>
    <scope>NUCLEOTIDE SEQUENCE [LARGE SCALE GENOMIC DNA]</scope>
    <source>
        <strain evidence="18 19">AG-B5</strain>
    </source>
</reference>
<feature type="domain" description="Gamma-butyrobetaine hydroxylase-like N-terminal" evidence="17">
    <location>
        <begin position="14"/>
        <end position="94"/>
    </location>
</feature>
<evidence type="ECO:0000256" key="9">
    <source>
        <dbReference type="ARBA" id="ARBA00023002"/>
    </source>
</evidence>
<protein>
    <recommendedName>
        <fullName evidence="5">trimethyllysine dioxygenase</fullName>
        <ecNumber evidence="5">1.14.11.8</ecNumber>
    </recommendedName>
    <alternativeName>
        <fullName evidence="12">Epsilon-trimethyllysine 2-oxoglutarate dioxygenase</fullName>
    </alternativeName>
    <alternativeName>
        <fullName evidence="11">TML hydroxylase</fullName>
    </alternativeName>
    <alternativeName>
        <fullName evidence="13">TML-alpha-ketoglutarate dioxygenase</fullName>
    </alternativeName>
</protein>
<comment type="function">
    <text evidence="14">Converts trimethyllysine (TML) into hydroxytrimethyllysine (HTML).</text>
</comment>
<accession>A0ABR2W2N1</accession>
<dbReference type="PANTHER" id="PTHR10696">
    <property type="entry name" value="GAMMA-BUTYROBETAINE HYDROXYLASE-RELATED"/>
    <property type="match status" value="1"/>
</dbReference>
<evidence type="ECO:0000256" key="2">
    <source>
        <dbReference type="ARBA" id="ARBA00001961"/>
    </source>
</evidence>
<evidence type="ECO:0000313" key="18">
    <source>
        <dbReference type="EMBL" id="KAK9717847.1"/>
    </source>
</evidence>
<evidence type="ECO:0000256" key="6">
    <source>
        <dbReference type="ARBA" id="ARBA00022723"/>
    </source>
</evidence>
<evidence type="ECO:0000256" key="15">
    <source>
        <dbReference type="ARBA" id="ARBA00049334"/>
    </source>
</evidence>
<feature type="domain" description="TauD/TfdA-like" evidence="16">
    <location>
        <begin position="190"/>
        <end position="334"/>
    </location>
</feature>
<evidence type="ECO:0000256" key="5">
    <source>
        <dbReference type="ARBA" id="ARBA00012267"/>
    </source>
</evidence>
<gene>
    <name evidence="18" type="ORF">K7432_005915</name>
</gene>
<evidence type="ECO:0000259" key="17">
    <source>
        <dbReference type="Pfam" id="PF06155"/>
    </source>
</evidence>
<evidence type="ECO:0000256" key="7">
    <source>
        <dbReference type="ARBA" id="ARBA00022873"/>
    </source>
</evidence>
<proteinExistence type="inferred from homology"/>
<keyword evidence="7" id="KW-0124">Carnitine biosynthesis</keyword>
<comment type="pathway">
    <text evidence="3">Amine and polyamine biosynthesis; carnitine biosynthesis.</text>
</comment>
<dbReference type="InterPro" id="IPR003819">
    <property type="entry name" value="TauD/TfdA-like"/>
</dbReference>
<sequence>MPTTKKDSFLYGENYIRIFFSDSQDYGDFHYIWLRHNCLCFKGCLHPKTKERINDSSEIPFDILPRTVIKYEDADQFIMEWEDGHISTYKYSFLQEHNYALNRRFTQITNNSTKLAIDFQEFIKLYPNDDGKLSNEGRLVYRQAVAQKLKAHGIVLIRNSNEKVTNDDLDASIEHKLPSTRPFIDVGADLTKASTYPNTPPDIHILLPHSDTTTEEKHFFVDGIQAATYLRRKDRRIIDLLASVTVKFRELNQVTNAPIIELTSDSRTQDDYLNITKVRNPKFELVPVGIPFSCMEEWYYAYNCFNDFLHDPRNGLELTLKKTDLILFNSSRVLYNGIIVKGHRHP</sequence>
<dbReference type="Pfam" id="PF06155">
    <property type="entry name" value="GBBH-like_N"/>
    <property type="match status" value="1"/>
</dbReference>
<dbReference type="Pfam" id="PF02668">
    <property type="entry name" value="TauD"/>
    <property type="match status" value="1"/>
</dbReference>
<keyword evidence="9" id="KW-0560">Oxidoreductase</keyword>
<keyword evidence="10" id="KW-0408">Iron</keyword>
<dbReference type="SUPFAM" id="SSF51197">
    <property type="entry name" value="Clavaminate synthase-like"/>
    <property type="match status" value="1"/>
</dbReference>
<comment type="cofactor">
    <cofactor evidence="1">
        <name>Fe(2+)</name>
        <dbReference type="ChEBI" id="CHEBI:29033"/>
    </cofactor>
</comment>
<comment type="caution">
    <text evidence="18">The sequence shown here is derived from an EMBL/GenBank/DDBJ whole genome shotgun (WGS) entry which is preliminary data.</text>
</comment>
<dbReference type="Proteomes" id="UP001479436">
    <property type="component" value="Unassembled WGS sequence"/>
</dbReference>
<evidence type="ECO:0000256" key="11">
    <source>
        <dbReference type="ARBA" id="ARBA00030363"/>
    </source>
</evidence>
<dbReference type="InterPro" id="IPR038492">
    <property type="entry name" value="GBBH-like_N_sf"/>
</dbReference>
<evidence type="ECO:0000256" key="3">
    <source>
        <dbReference type="ARBA" id="ARBA00005022"/>
    </source>
</evidence>
<dbReference type="EMBL" id="JASJQH010007122">
    <property type="protein sequence ID" value="KAK9717847.1"/>
    <property type="molecule type" value="Genomic_DNA"/>
</dbReference>
<dbReference type="InterPro" id="IPR010376">
    <property type="entry name" value="GBBH-like_N"/>
</dbReference>
<dbReference type="Gene3D" id="3.30.2020.30">
    <property type="match status" value="1"/>
</dbReference>
<evidence type="ECO:0000256" key="4">
    <source>
        <dbReference type="ARBA" id="ARBA00008654"/>
    </source>
</evidence>
<organism evidence="18 19">
    <name type="scientific">Basidiobolus ranarum</name>
    <dbReference type="NCBI Taxonomy" id="34480"/>
    <lineage>
        <taxon>Eukaryota</taxon>
        <taxon>Fungi</taxon>
        <taxon>Fungi incertae sedis</taxon>
        <taxon>Zoopagomycota</taxon>
        <taxon>Entomophthoromycotina</taxon>
        <taxon>Basidiobolomycetes</taxon>
        <taxon>Basidiobolales</taxon>
        <taxon>Basidiobolaceae</taxon>
        <taxon>Basidiobolus</taxon>
    </lineage>
</organism>
<dbReference type="PANTHER" id="PTHR10696:SF51">
    <property type="entry name" value="TRIMETHYLLYSINE DIOXYGENASE, MITOCHONDRIAL"/>
    <property type="match status" value="1"/>
</dbReference>
<dbReference type="Gene3D" id="3.60.130.10">
    <property type="entry name" value="Clavaminate synthase-like"/>
    <property type="match status" value="1"/>
</dbReference>
<evidence type="ECO:0000256" key="10">
    <source>
        <dbReference type="ARBA" id="ARBA00023004"/>
    </source>
</evidence>
<evidence type="ECO:0000313" key="19">
    <source>
        <dbReference type="Proteomes" id="UP001479436"/>
    </source>
</evidence>
<evidence type="ECO:0000256" key="1">
    <source>
        <dbReference type="ARBA" id="ARBA00001954"/>
    </source>
</evidence>
<dbReference type="InterPro" id="IPR050411">
    <property type="entry name" value="AlphaKG_dependent_hydroxylases"/>
</dbReference>
<comment type="similarity">
    <text evidence="4">Belongs to the gamma-BBH/TMLD family.</text>
</comment>
<dbReference type="EC" id="1.14.11.8" evidence="5"/>
<keyword evidence="8" id="KW-0223">Dioxygenase</keyword>